<dbReference type="AlphaFoldDB" id="A0AAD8EIN6"/>
<comment type="caution">
    <text evidence="1">The sequence shown here is derived from an EMBL/GenBank/DDBJ whole genome shotgun (WGS) entry which is preliminary data.</text>
</comment>
<dbReference type="EMBL" id="JASPKZ010003860">
    <property type="protein sequence ID" value="KAJ9591673.1"/>
    <property type="molecule type" value="Genomic_DNA"/>
</dbReference>
<dbReference type="Proteomes" id="UP001233999">
    <property type="component" value="Unassembled WGS sequence"/>
</dbReference>
<accession>A0AAD8EIN6</accession>
<proteinExistence type="predicted"/>
<reference evidence="1" key="2">
    <citation type="submission" date="2023-05" db="EMBL/GenBank/DDBJ databases">
        <authorList>
            <person name="Fouks B."/>
        </authorList>
    </citation>
    <scope>NUCLEOTIDE SEQUENCE</scope>
    <source>
        <strain evidence="1">Stay&amp;Tobe</strain>
        <tissue evidence="1">Testes</tissue>
    </source>
</reference>
<reference evidence="1" key="1">
    <citation type="journal article" date="2023" name="IScience">
        <title>Live-bearing cockroach genome reveals convergent evolutionary mechanisms linked to viviparity in insects and beyond.</title>
        <authorList>
            <person name="Fouks B."/>
            <person name="Harrison M.C."/>
            <person name="Mikhailova A.A."/>
            <person name="Marchal E."/>
            <person name="English S."/>
            <person name="Carruthers M."/>
            <person name="Jennings E.C."/>
            <person name="Chiamaka E.L."/>
            <person name="Frigard R.A."/>
            <person name="Pippel M."/>
            <person name="Attardo G.M."/>
            <person name="Benoit J.B."/>
            <person name="Bornberg-Bauer E."/>
            <person name="Tobe S.S."/>
        </authorList>
    </citation>
    <scope>NUCLEOTIDE SEQUENCE</scope>
    <source>
        <strain evidence="1">Stay&amp;Tobe</strain>
    </source>
</reference>
<evidence type="ECO:0000313" key="2">
    <source>
        <dbReference type="Proteomes" id="UP001233999"/>
    </source>
</evidence>
<name>A0AAD8EIN6_DIPPU</name>
<gene>
    <name evidence="1" type="ORF">L9F63_001760</name>
</gene>
<organism evidence="1 2">
    <name type="scientific">Diploptera punctata</name>
    <name type="common">Pacific beetle cockroach</name>
    <dbReference type="NCBI Taxonomy" id="6984"/>
    <lineage>
        <taxon>Eukaryota</taxon>
        <taxon>Metazoa</taxon>
        <taxon>Ecdysozoa</taxon>
        <taxon>Arthropoda</taxon>
        <taxon>Hexapoda</taxon>
        <taxon>Insecta</taxon>
        <taxon>Pterygota</taxon>
        <taxon>Neoptera</taxon>
        <taxon>Polyneoptera</taxon>
        <taxon>Dictyoptera</taxon>
        <taxon>Blattodea</taxon>
        <taxon>Blaberoidea</taxon>
        <taxon>Blaberidae</taxon>
        <taxon>Diplopterinae</taxon>
        <taxon>Diploptera</taxon>
    </lineage>
</organism>
<protein>
    <submittedName>
        <fullName evidence="1">Uncharacterized protein</fullName>
    </submittedName>
</protein>
<evidence type="ECO:0000313" key="1">
    <source>
        <dbReference type="EMBL" id="KAJ9591673.1"/>
    </source>
</evidence>
<sequence length="59" mass="6724">LFLQVGTADTAGRSPSIDKQEDGLFFIVLSFRYQLQYKHHHGFGALFFSNSPINSRFSE</sequence>
<feature type="non-terminal residue" evidence="1">
    <location>
        <position position="1"/>
    </location>
</feature>
<feature type="non-terminal residue" evidence="1">
    <location>
        <position position="59"/>
    </location>
</feature>
<keyword evidence="2" id="KW-1185">Reference proteome</keyword>